<evidence type="ECO:0000313" key="3">
    <source>
        <dbReference type="Proteomes" id="UP001162030"/>
    </source>
</evidence>
<dbReference type="InterPro" id="IPR013217">
    <property type="entry name" value="Methyltransf_12"/>
</dbReference>
<reference evidence="2 3" key="1">
    <citation type="submission" date="2023-03" db="EMBL/GenBank/DDBJ databases">
        <authorList>
            <person name="Pearce D."/>
        </authorList>
    </citation>
    <scope>NUCLEOTIDE SEQUENCE [LARGE SCALE GENOMIC DNA]</scope>
    <source>
        <strain evidence="2">Msz</strain>
    </source>
</reference>
<evidence type="ECO:0000259" key="1">
    <source>
        <dbReference type="Pfam" id="PF08242"/>
    </source>
</evidence>
<dbReference type="Proteomes" id="UP001162030">
    <property type="component" value="Chromosome"/>
</dbReference>
<dbReference type="Pfam" id="PF08242">
    <property type="entry name" value="Methyltransf_12"/>
    <property type="match status" value="1"/>
</dbReference>
<accession>A0ABM9HWX9</accession>
<protein>
    <recommendedName>
        <fullName evidence="1">Methyltransferase type 12 domain-containing protein</fullName>
    </recommendedName>
</protein>
<evidence type="ECO:0000313" key="2">
    <source>
        <dbReference type="EMBL" id="CAI8741148.1"/>
    </source>
</evidence>
<sequence>MGISILERVRWSPLSLREPMRIITSLPTGRHPGYTLGHRSFLADRFIISAAADRRIAKLGILQLQRETKAMSFTADQIYAGQAVYTRPILRIYDFAVLGLSNQLIWKCPTERLREHYDKHVTANHLDVGVGTGYFLDKCRFPVQAPRVALMDLNETSLDFASRRIARYQPEIYVRNVLAPIAIDAPKFDSVGINYLLHCLPGAIESKAVALDHLKALMNPGAVLFGSTLLQGGVQRSRFAKHLMDIYNKKGIMSNAHDSLDGLKTALHQRFREVSVEVVGCVALFSGRF</sequence>
<gene>
    <name evidence="2" type="ORF">MSZNOR_0468</name>
</gene>
<dbReference type="EMBL" id="OX458333">
    <property type="protein sequence ID" value="CAI8741148.1"/>
    <property type="molecule type" value="Genomic_DNA"/>
</dbReference>
<keyword evidence="3" id="KW-1185">Reference proteome</keyword>
<dbReference type="Gene3D" id="3.40.50.150">
    <property type="entry name" value="Vaccinia Virus protein VP39"/>
    <property type="match status" value="1"/>
</dbReference>
<proteinExistence type="predicted"/>
<dbReference type="InterPro" id="IPR029063">
    <property type="entry name" value="SAM-dependent_MTases_sf"/>
</dbReference>
<name>A0ABM9HWX9_9GAMM</name>
<dbReference type="SUPFAM" id="SSF53335">
    <property type="entry name" value="S-adenosyl-L-methionine-dependent methyltransferases"/>
    <property type="match status" value="1"/>
</dbReference>
<feature type="domain" description="Methyltransferase type 12" evidence="1">
    <location>
        <begin position="126"/>
        <end position="224"/>
    </location>
</feature>
<organism evidence="2 3">
    <name type="scientific">Methylocaldum szegediense</name>
    <dbReference type="NCBI Taxonomy" id="73780"/>
    <lineage>
        <taxon>Bacteria</taxon>
        <taxon>Pseudomonadati</taxon>
        <taxon>Pseudomonadota</taxon>
        <taxon>Gammaproteobacteria</taxon>
        <taxon>Methylococcales</taxon>
        <taxon>Methylococcaceae</taxon>
        <taxon>Methylocaldum</taxon>
    </lineage>
</organism>